<organism evidence="2">
    <name type="scientific">Eutreptiella gymnastica</name>
    <dbReference type="NCBI Taxonomy" id="73025"/>
    <lineage>
        <taxon>Eukaryota</taxon>
        <taxon>Discoba</taxon>
        <taxon>Euglenozoa</taxon>
        <taxon>Euglenida</taxon>
        <taxon>Spirocuta</taxon>
        <taxon>Euglenophyceae</taxon>
        <taxon>Eutreptiales</taxon>
        <taxon>Eutreptiaceae</taxon>
        <taxon>Eutreptiella</taxon>
    </lineage>
</organism>
<sequence length="120" mass="12936">MGPTSLCVTLGHVRACACLVPRCAALPGPMAQCVWRWCVPRRDVPLAVRASLRGPVCAYASLLRVYPVSECPGRAAFFLPVLCHVSLCAVSPPNYIYTRRCVTSAGSWHGLCFPSAQEST</sequence>
<evidence type="ECO:0000313" key="2">
    <source>
        <dbReference type="EMBL" id="CAE0823020.1"/>
    </source>
</evidence>
<dbReference type="EMBL" id="HBJA01099043">
    <property type="protein sequence ID" value="CAE0823020.1"/>
    <property type="molecule type" value="Transcribed_RNA"/>
</dbReference>
<evidence type="ECO:0000256" key="1">
    <source>
        <dbReference type="SAM" id="SignalP"/>
    </source>
</evidence>
<proteinExistence type="predicted"/>
<evidence type="ECO:0008006" key="3">
    <source>
        <dbReference type="Google" id="ProtNLM"/>
    </source>
</evidence>
<feature type="chain" id="PRO_5030539631" description="Secreted protein" evidence="1">
    <location>
        <begin position="26"/>
        <end position="120"/>
    </location>
</feature>
<feature type="signal peptide" evidence="1">
    <location>
        <begin position="1"/>
        <end position="25"/>
    </location>
</feature>
<reference evidence="2" key="1">
    <citation type="submission" date="2021-01" db="EMBL/GenBank/DDBJ databases">
        <authorList>
            <person name="Corre E."/>
            <person name="Pelletier E."/>
            <person name="Niang G."/>
            <person name="Scheremetjew M."/>
            <person name="Finn R."/>
            <person name="Kale V."/>
            <person name="Holt S."/>
            <person name="Cochrane G."/>
            <person name="Meng A."/>
            <person name="Brown T."/>
            <person name="Cohen L."/>
        </authorList>
    </citation>
    <scope>NUCLEOTIDE SEQUENCE</scope>
    <source>
        <strain evidence="2">CCMP1594</strain>
    </source>
</reference>
<gene>
    <name evidence="2" type="ORF">EGYM00163_LOCUS34221</name>
</gene>
<accession>A0A7S4LDW8</accession>
<keyword evidence="1" id="KW-0732">Signal</keyword>
<dbReference type="AlphaFoldDB" id="A0A7S4LDW8"/>
<name>A0A7S4LDW8_9EUGL</name>
<protein>
    <recommendedName>
        <fullName evidence="3">Secreted protein</fullName>
    </recommendedName>
</protein>